<comment type="caution">
    <text evidence="1">The sequence shown here is derived from an EMBL/GenBank/DDBJ whole genome shotgun (WGS) entry which is preliminary data.</text>
</comment>
<dbReference type="Proteomes" id="UP000465241">
    <property type="component" value="Unassembled WGS sequence"/>
</dbReference>
<proteinExistence type="predicted"/>
<evidence type="ECO:0000313" key="2">
    <source>
        <dbReference type="Proteomes" id="UP000465241"/>
    </source>
</evidence>
<sequence>MQRFADRGIDVRFTQLDVRIPVLNGAATPLTEDYRRKPTWSGIADVLK</sequence>
<evidence type="ECO:0000313" key="1">
    <source>
        <dbReference type="EMBL" id="GFG60550.1"/>
    </source>
</evidence>
<gene>
    <name evidence="1" type="ORF">MMUR_46860</name>
</gene>
<accession>A0A7I9WT53</accession>
<dbReference type="AlphaFoldDB" id="A0A7I9WT53"/>
<organism evidence="1 2">
    <name type="scientific">Mycolicibacterium murale</name>
    <dbReference type="NCBI Taxonomy" id="182220"/>
    <lineage>
        <taxon>Bacteria</taxon>
        <taxon>Bacillati</taxon>
        <taxon>Actinomycetota</taxon>
        <taxon>Actinomycetes</taxon>
        <taxon>Mycobacteriales</taxon>
        <taxon>Mycobacteriaceae</taxon>
        <taxon>Mycolicibacterium</taxon>
    </lineage>
</organism>
<name>A0A7I9WT53_9MYCO</name>
<reference evidence="1 2" key="1">
    <citation type="journal article" date="2019" name="Emerg. Microbes Infect.">
        <title>Comprehensive subspecies identification of 175 nontuberculous mycobacteria species based on 7547 genomic profiles.</title>
        <authorList>
            <person name="Matsumoto Y."/>
            <person name="Kinjo T."/>
            <person name="Motooka D."/>
            <person name="Nabeya D."/>
            <person name="Jung N."/>
            <person name="Uechi K."/>
            <person name="Horii T."/>
            <person name="Iida T."/>
            <person name="Fujita J."/>
            <person name="Nakamura S."/>
        </authorList>
    </citation>
    <scope>NUCLEOTIDE SEQUENCE [LARGE SCALE GENOMIC DNA]</scope>
    <source>
        <strain evidence="1 2">JCM 13392</strain>
    </source>
</reference>
<dbReference type="EMBL" id="BLKT01000003">
    <property type="protein sequence ID" value="GFG60550.1"/>
    <property type="molecule type" value="Genomic_DNA"/>
</dbReference>
<dbReference type="RefSeq" id="WP_193490607.1">
    <property type="nucleotide sequence ID" value="NZ_BAAAMC010000019.1"/>
</dbReference>
<keyword evidence="2" id="KW-1185">Reference proteome</keyword>
<protein>
    <submittedName>
        <fullName evidence="1">Uncharacterized protein</fullName>
    </submittedName>
</protein>